<organism evidence="2 3">
    <name type="scientific">Rotaria magnacalcarata</name>
    <dbReference type="NCBI Taxonomy" id="392030"/>
    <lineage>
        <taxon>Eukaryota</taxon>
        <taxon>Metazoa</taxon>
        <taxon>Spiralia</taxon>
        <taxon>Gnathifera</taxon>
        <taxon>Rotifera</taxon>
        <taxon>Eurotatoria</taxon>
        <taxon>Bdelloidea</taxon>
        <taxon>Philodinida</taxon>
        <taxon>Philodinidae</taxon>
        <taxon>Rotaria</taxon>
    </lineage>
</organism>
<evidence type="ECO:0000313" key="2">
    <source>
        <dbReference type="EMBL" id="CAF4177556.1"/>
    </source>
</evidence>
<feature type="region of interest" description="Disordered" evidence="1">
    <location>
        <begin position="13"/>
        <end position="63"/>
    </location>
</feature>
<dbReference type="Proteomes" id="UP000676336">
    <property type="component" value="Unassembled WGS sequence"/>
</dbReference>
<protein>
    <submittedName>
        <fullName evidence="2">Uncharacterized protein</fullName>
    </submittedName>
</protein>
<proteinExistence type="predicted"/>
<feature type="compositionally biased region" description="Polar residues" evidence="1">
    <location>
        <begin position="32"/>
        <end position="52"/>
    </location>
</feature>
<sequence>MYINTWVDSDCSHSDAGEAAEFPSSGFDEDSTQNSLSKIFSAMTTSDKNNPVSKDDDNRFDDT</sequence>
<feature type="compositionally biased region" description="Basic and acidic residues" evidence="1">
    <location>
        <begin position="53"/>
        <end position="63"/>
    </location>
</feature>
<accession>A0A8S2RZK3</accession>
<evidence type="ECO:0000256" key="1">
    <source>
        <dbReference type="SAM" id="MobiDB-lite"/>
    </source>
</evidence>
<dbReference type="AlphaFoldDB" id="A0A8S2RZK3"/>
<feature type="non-terminal residue" evidence="2">
    <location>
        <position position="63"/>
    </location>
</feature>
<evidence type="ECO:0000313" key="3">
    <source>
        <dbReference type="Proteomes" id="UP000676336"/>
    </source>
</evidence>
<dbReference type="EMBL" id="CAJOBI010014583">
    <property type="protein sequence ID" value="CAF4177556.1"/>
    <property type="molecule type" value="Genomic_DNA"/>
</dbReference>
<name>A0A8S2RZK3_9BILA</name>
<reference evidence="2" key="1">
    <citation type="submission" date="2021-02" db="EMBL/GenBank/DDBJ databases">
        <authorList>
            <person name="Nowell W R."/>
        </authorList>
    </citation>
    <scope>NUCLEOTIDE SEQUENCE</scope>
</reference>
<comment type="caution">
    <text evidence="2">The sequence shown here is derived from an EMBL/GenBank/DDBJ whole genome shotgun (WGS) entry which is preliminary data.</text>
</comment>
<gene>
    <name evidence="2" type="ORF">SMN809_LOCUS20869</name>
</gene>